<dbReference type="Proteomes" id="UP001054837">
    <property type="component" value="Unassembled WGS sequence"/>
</dbReference>
<proteinExistence type="predicted"/>
<organism evidence="1 2">
    <name type="scientific">Caerostris darwini</name>
    <dbReference type="NCBI Taxonomy" id="1538125"/>
    <lineage>
        <taxon>Eukaryota</taxon>
        <taxon>Metazoa</taxon>
        <taxon>Ecdysozoa</taxon>
        <taxon>Arthropoda</taxon>
        <taxon>Chelicerata</taxon>
        <taxon>Arachnida</taxon>
        <taxon>Araneae</taxon>
        <taxon>Araneomorphae</taxon>
        <taxon>Entelegynae</taxon>
        <taxon>Araneoidea</taxon>
        <taxon>Araneidae</taxon>
        <taxon>Caerostris</taxon>
    </lineage>
</organism>
<dbReference type="AlphaFoldDB" id="A0AAV4NMR0"/>
<comment type="caution">
    <text evidence="1">The sequence shown here is derived from an EMBL/GenBank/DDBJ whole genome shotgun (WGS) entry which is preliminary data.</text>
</comment>
<name>A0AAV4NMR0_9ARAC</name>
<sequence>MQPDFLKSSDFDVNITHRIAINCHPASTRCGISRTEIDSAALVRLRCQKSANAHREKGRVIRAKGISPPHRLSENRASTLSPDKALLICVPIAGALCWRWPIHSRADDSEDVFSEKRDFLWAREFWERTN</sequence>
<reference evidence="1 2" key="1">
    <citation type="submission" date="2021-06" db="EMBL/GenBank/DDBJ databases">
        <title>Caerostris darwini draft genome.</title>
        <authorList>
            <person name="Kono N."/>
            <person name="Arakawa K."/>
        </authorList>
    </citation>
    <scope>NUCLEOTIDE SEQUENCE [LARGE SCALE GENOMIC DNA]</scope>
</reference>
<protein>
    <submittedName>
        <fullName evidence="1">Uncharacterized protein</fullName>
    </submittedName>
</protein>
<keyword evidence="2" id="KW-1185">Reference proteome</keyword>
<dbReference type="EMBL" id="BPLQ01001757">
    <property type="protein sequence ID" value="GIX85098.1"/>
    <property type="molecule type" value="Genomic_DNA"/>
</dbReference>
<accession>A0AAV4NMR0</accession>
<evidence type="ECO:0000313" key="2">
    <source>
        <dbReference type="Proteomes" id="UP001054837"/>
    </source>
</evidence>
<evidence type="ECO:0000313" key="1">
    <source>
        <dbReference type="EMBL" id="GIX85098.1"/>
    </source>
</evidence>
<gene>
    <name evidence="1" type="ORF">CDAR_94021</name>
</gene>